<dbReference type="PANTHER" id="PTHR36452">
    <property type="entry name" value="CHROMOSOME 12, WHOLE GENOME SHOTGUN SEQUENCE"/>
    <property type="match status" value="1"/>
</dbReference>
<name>A0A5C5YBL6_9PLAN</name>
<dbReference type="OrthoDB" id="9794241at2"/>
<dbReference type="PANTHER" id="PTHR36452:SF1">
    <property type="entry name" value="DUF2461 DOMAIN-CONTAINING PROTEIN"/>
    <property type="match status" value="1"/>
</dbReference>
<sequence length="233" mass="26840">MAQRSAKASPIGEELFRFLEELQQNNDRDWFAENKSRYESEVRQPALELIQQLAVPLRRTAPFLQAIAKKTGGSLMRIYRDTRFGKDKTPYKTNVGISLRHEADRDIHAPGMYLHLATDQCFFAAGCWRPERSTLAAIRAAIDGDPKGWIKTRDHKTFRRYYELTGESLKTSPRDYPKDHPQIEDLRRIDFISLAALSRQQLLAPDVIATLSDRMKAARPLMRFLCDAVEVPY</sequence>
<dbReference type="RefSeq" id="WP_146440353.1">
    <property type="nucleotide sequence ID" value="NZ_SJPL01000001.1"/>
</dbReference>
<dbReference type="Proteomes" id="UP000317238">
    <property type="component" value="Unassembled WGS sequence"/>
</dbReference>
<gene>
    <name evidence="1" type="ORF">Pan14r_48240</name>
</gene>
<dbReference type="NCBIfam" id="TIGR02453">
    <property type="entry name" value="TIGR02453 family protein"/>
    <property type="match status" value="1"/>
</dbReference>
<dbReference type="Pfam" id="PF09365">
    <property type="entry name" value="DUF2461"/>
    <property type="match status" value="1"/>
</dbReference>
<proteinExistence type="predicted"/>
<evidence type="ECO:0008006" key="3">
    <source>
        <dbReference type="Google" id="ProtNLM"/>
    </source>
</evidence>
<keyword evidence="2" id="KW-1185">Reference proteome</keyword>
<dbReference type="AlphaFoldDB" id="A0A5C5YBL6"/>
<accession>A0A5C5YBL6</accession>
<organism evidence="1 2">
    <name type="scientific">Crateriforma conspicua</name>
    <dbReference type="NCBI Taxonomy" id="2527996"/>
    <lineage>
        <taxon>Bacteria</taxon>
        <taxon>Pseudomonadati</taxon>
        <taxon>Planctomycetota</taxon>
        <taxon>Planctomycetia</taxon>
        <taxon>Planctomycetales</taxon>
        <taxon>Planctomycetaceae</taxon>
        <taxon>Crateriforma</taxon>
    </lineage>
</organism>
<evidence type="ECO:0000313" key="2">
    <source>
        <dbReference type="Proteomes" id="UP000317238"/>
    </source>
</evidence>
<evidence type="ECO:0000313" key="1">
    <source>
        <dbReference type="EMBL" id="TWT72504.1"/>
    </source>
</evidence>
<dbReference type="InterPro" id="IPR015996">
    <property type="entry name" value="UCP028451"/>
</dbReference>
<reference evidence="1 2" key="1">
    <citation type="submission" date="2019-02" db="EMBL/GenBank/DDBJ databases">
        <title>Deep-cultivation of Planctomycetes and their phenomic and genomic characterization uncovers novel biology.</title>
        <authorList>
            <person name="Wiegand S."/>
            <person name="Jogler M."/>
            <person name="Boedeker C."/>
            <person name="Pinto D."/>
            <person name="Vollmers J."/>
            <person name="Rivas-Marin E."/>
            <person name="Kohn T."/>
            <person name="Peeters S.H."/>
            <person name="Heuer A."/>
            <person name="Rast P."/>
            <person name="Oberbeckmann S."/>
            <person name="Bunk B."/>
            <person name="Jeske O."/>
            <person name="Meyerdierks A."/>
            <person name="Storesund J.E."/>
            <person name="Kallscheuer N."/>
            <person name="Luecker S."/>
            <person name="Lage O.M."/>
            <person name="Pohl T."/>
            <person name="Merkel B.J."/>
            <person name="Hornburger P."/>
            <person name="Mueller R.-W."/>
            <person name="Bruemmer F."/>
            <person name="Labrenz M."/>
            <person name="Spormann A.M."/>
            <person name="Op Den Camp H."/>
            <person name="Overmann J."/>
            <person name="Amann R."/>
            <person name="Jetten M.S.M."/>
            <person name="Mascher T."/>
            <person name="Medema M.H."/>
            <person name="Devos D.P."/>
            <person name="Kaster A.-K."/>
            <person name="Ovreas L."/>
            <person name="Rohde M."/>
            <person name="Galperin M.Y."/>
            <person name="Jogler C."/>
        </authorList>
    </citation>
    <scope>NUCLEOTIDE SEQUENCE [LARGE SCALE GENOMIC DNA]</scope>
    <source>
        <strain evidence="1 2">Pan14r</strain>
    </source>
</reference>
<dbReference type="PIRSF" id="PIRSF028451">
    <property type="entry name" value="UCP028451"/>
    <property type="match status" value="1"/>
</dbReference>
<dbReference type="InterPro" id="IPR012808">
    <property type="entry name" value="CHP02453"/>
</dbReference>
<dbReference type="EMBL" id="SJPL01000001">
    <property type="protein sequence ID" value="TWT72504.1"/>
    <property type="molecule type" value="Genomic_DNA"/>
</dbReference>
<comment type="caution">
    <text evidence="1">The sequence shown here is derived from an EMBL/GenBank/DDBJ whole genome shotgun (WGS) entry which is preliminary data.</text>
</comment>
<protein>
    <recommendedName>
        <fullName evidence="3">TIGR02453 family protein</fullName>
    </recommendedName>
</protein>